<dbReference type="SMART" id="SM00448">
    <property type="entry name" value="REC"/>
    <property type="match status" value="1"/>
</dbReference>
<dbReference type="PANTHER" id="PTHR43214">
    <property type="entry name" value="TWO-COMPONENT RESPONSE REGULATOR"/>
    <property type="match status" value="1"/>
</dbReference>
<evidence type="ECO:0000256" key="4">
    <source>
        <dbReference type="ARBA" id="ARBA00023163"/>
    </source>
</evidence>
<dbReference type="InterPro" id="IPR039420">
    <property type="entry name" value="WalR-like"/>
</dbReference>
<evidence type="ECO:0000256" key="3">
    <source>
        <dbReference type="ARBA" id="ARBA00023125"/>
    </source>
</evidence>
<dbReference type="CDD" id="cd17535">
    <property type="entry name" value="REC_NarL-like"/>
    <property type="match status" value="1"/>
</dbReference>
<evidence type="ECO:0000259" key="6">
    <source>
        <dbReference type="PROSITE" id="PS50043"/>
    </source>
</evidence>
<reference evidence="8 9" key="1">
    <citation type="submission" date="2023-08" db="EMBL/GenBank/DDBJ databases">
        <title>Draft genome sequence of Algoriphagus confluentis.</title>
        <authorList>
            <person name="Takatani N."/>
            <person name="Hosokawa M."/>
            <person name="Sawabe T."/>
        </authorList>
    </citation>
    <scope>NUCLEOTIDE SEQUENCE [LARGE SCALE GENOMIC DNA]</scope>
    <source>
        <strain evidence="8 9">NBRC 111222</strain>
    </source>
</reference>
<comment type="caution">
    <text evidence="8">The sequence shown here is derived from an EMBL/GenBank/DDBJ whole genome shotgun (WGS) entry which is preliminary data.</text>
</comment>
<dbReference type="PRINTS" id="PR00038">
    <property type="entry name" value="HTHLUXR"/>
</dbReference>
<evidence type="ECO:0000259" key="7">
    <source>
        <dbReference type="PROSITE" id="PS50110"/>
    </source>
</evidence>
<dbReference type="Pfam" id="PF00072">
    <property type="entry name" value="Response_reg"/>
    <property type="match status" value="1"/>
</dbReference>
<dbReference type="SMART" id="SM00421">
    <property type="entry name" value="HTH_LUXR"/>
    <property type="match status" value="1"/>
</dbReference>
<keyword evidence="9" id="KW-1185">Reference proteome</keyword>
<dbReference type="SUPFAM" id="SSF46894">
    <property type="entry name" value="C-terminal effector domain of the bipartite response regulators"/>
    <property type="match status" value="1"/>
</dbReference>
<keyword evidence="4" id="KW-0804">Transcription</keyword>
<dbReference type="Pfam" id="PF00196">
    <property type="entry name" value="GerE"/>
    <property type="match status" value="1"/>
</dbReference>
<keyword evidence="2" id="KW-0805">Transcription regulation</keyword>
<dbReference type="PROSITE" id="PS50043">
    <property type="entry name" value="HTH_LUXR_2"/>
    <property type="match status" value="1"/>
</dbReference>
<dbReference type="InterPro" id="IPR001789">
    <property type="entry name" value="Sig_transdc_resp-reg_receiver"/>
</dbReference>
<dbReference type="PROSITE" id="PS50110">
    <property type="entry name" value="RESPONSE_REGULATORY"/>
    <property type="match status" value="1"/>
</dbReference>
<sequence length="208" mass="24029">MIRIALADDHKLFAKALEGLIEEHEGFLVQEVFPNGKELLEYLEENEVDIVLTDLNMPVVNGFEVLKHCKKHHPGIKVIVLSMYDDEKIFKDAVAFGADAFILKDADPDELIFSITEVYEGRYIKNFDRVIQQSKQGPFFDGFREKYRLSRRETQILKMITEGMINKDIADSLNLSIQTIETHRKNINQKLQVNSMVDLLNKAKEMNL</sequence>
<dbReference type="RefSeq" id="WP_338224678.1">
    <property type="nucleotide sequence ID" value="NZ_BTPD01000008.1"/>
</dbReference>
<organism evidence="8 9">
    <name type="scientific">Algoriphagus confluentis</name>
    <dbReference type="NCBI Taxonomy" id="1697556"/>
    <lineage>
        <taxon>Bacteria</taxon>
        <taxon>Pseudomonadati</taxon>
        <taxon>Bacteroidota</taxon>
        <taxon>Cytophagia</taxon>
        <taxon>Cytophagales</taxon>
        <taxon>Cyclobacteriaceae</taxon>
        <taxon>Algoriphagus</taxon>
    </lineage>
</organism>
<evidence type="ECO:0000313" key="9">
    <source>
        <dbReference type="Proteomes" id="UP001338309"/>
    </source>
</evidence>
<dbReference type="InterPro" id="IPR000792">
    <property type="entry name" value="Tscrpt_reg_LuxR_C"/>
</dbReference>
<protein>
    <submittedName>
        <fullName evidence="8">Response regulator transcription factor</fullName>
    </submittedName>
</protein>
<dbReference type="InterPro" id="IPR011006">
    <property type="entry name" value="CheY-like_superfamily"/>
</dbReference>
<evidence type="ECO:0000313" key="8">
    <source>
        <dbReference type="EMBL" id="GMQ29964.1"/>
    </source>
</evidence>
<proteinExistence type="predicted"/>
<dbReference type="SUPFAM" id="SSF52172">
    <property type="entry name" value="CheY-like"/>
    <property type="match status" value="1"/>
</dbReference>
<dbReference type="PANTHER" id="PTHR43214:SF41">
    <property type="entry name" value="NITRATE_NITRITE RESPONSE REGULATOR PROTEIN NARP"/>
    <property type="match status" value="1"/>
</dbReference>
<feature type="modified residue" description="4-aspartylphosphate" evidence="5">
    <location>
        <position position="54"/>
    </location>
</feature>
<dbReference type="CDD" id="cd06170">
    <property type="entry name" value="LuxR_C_like"/>
    <property type="match status" value="1"/>
</dbReference>
<evidence type="ECO:0000256" key="5">
    <source>
        <dbReference type="PROSITE-ProRule" id="PRU00169"/>
    </source>
</evidence>
<dbReference type="EMBL" id="BTPD01000008">
    <property type="protein sequence ID" value="GMQ29964.1"/>
    <property type="molecule type" value="Genomic_DNA"/>
</dbReference>
<dbReference type="PROSITE" id="PS00622">
    <property type="entry name" value="HTH_LUXR_1"/>
    <property type="match status" value="1"/>
</dbReference>
<dbReference type="InterPro" id="IPR058245">
    <property type="entry name" value="NreC/VraR/RcsB-like_REC"/>
</dbReference>
<name>A0ABQ6PPS7_9BACT</name>
<evidence type="ECO:0000256" key="1">
    <source>
        <dbReference type="ARBA" id="ARBA00022553"/>
    </source>
</evidence>
<keyword evidence="1 5" id="KW-0597">Phosphoprotein</keyword>
<evidence type="ECO:0000256" key="2">
    <source>
        <dbReference type="ARBA" id="ARBA00023015"/>
    </source>
</evidence>
<dbReference type="InterPro" id="IPR016032">
    <property type="entry name" value="Sig_transdc_resp-reg_C-effctor"/>
</dbReference>
<feature type="domain" description="Response regulatory" evidence="7">
    <location>
        <begin position="3"/>
        <end position="119"/>
    </location>
</feature>
<keyword evidence="3" id="KW-0238">DNA-binding</keyword>
<feature type="domain" description="HTH luxR-type" evidence="6">
    <location>
        <begin position="142"/>
        <end position="207"/>
    </location>
</feature>
<dbReference type="Gene3D" id="3.40.50.2300">
    <property type="match status" value="1"/>
</dbReference>
<accession>A0ABQ6PPS7</accession>
<gene>
    <name evidence="8" type="ORF">Aconfl_26070</name>
</gene>
<dbReference type="Proteomes" id="UP001338309">
    <property type="component" value="Unassembled WGS sequence"/>
</dbReference>